<evidence type="ECO:0000259" key="1">
    <source>
        <dbReference type="Pfam" id="PF12728"/>
    </source>
</evidence>
<sequence length="150" mass="15813">MEKFIYQIVLTPEDGGGYSVEVPDLPGCFTYGDTVEDAASMAADAAKTYVASLMAHGEDVPSPTVREVDGTALMVFFEVDSSYIVSGEVVSAAEAARMLGVSAGRVTHMIDSGVLQGYRRGRRTYVTVESVEERIASNPGAGRPKAAALA</sequence>
<proteinExistence type="predicted"/>
<comment type="caution">
    <text evidence="3">The sequence shown here is derived from an EMBL/GenBank/DDBJ whole genome shotgun (WGS) entry which is preliminary data.</text>
</comment>
<accession>A0A3E4QYP2</accession>
<reference evidence="3 4" key="1">
    <citation type="submission" date="2018-08" db="EMBL/GenBank/DDBJ databases">
        <title>A genome reference for cultivated species of the human gut microbiota.</title>
        <authorList>
            <person name="Zou Y."/>
            <person name="Xue W."/>
            <person name="Luo G."/>
        </authorList>
    </citation>
    <scope>NUCLEOTIDE SEQUENCE [LARGE SCALE GENOMIC DNA]</scope>
    <source>
        <strain evidence="3 4">TF08-14</strain>
    </source>
</reference>
<dbReference type="InterPro" id="IPR031807">
    <property type="entry name" value="HicB-like"/>
</dbReference>
<dbReference type="InterPro" id="IPR041657">
    <property type="entry name" value="HTH_17"/>
</dbReference>
<dbReference type="AlphaFoldDB" id="A0A3E4QYP2"/>
<dbReference type="InterPro" id="IPR035069">
    <property type="entry name" value="TTHA1013/TTHA0281-like"/>
</dbReference>
<feature type="domain" description="HicB-like antitoxin of toxin-antitoxin system" evidence="2">
    <location>
        <begin position="6"/>
        <end position="64"/>
    </location>
</feature>
<evidence type="ECO:0000313" key="4">
    <source>
        <dbReference type="Proteomes" id="UP000260943"/>
    </source>
</evidence>
<dbReference type="RefSeq" id="WP_117678817.1">
    <property type="nucleotide sequence ID" value="NZ_QSRJ01000001.1"/>
</dbReference>
<organism evidence="3 4">
    <name type="scientific">Collinsella tanakaei</name>
    <dbReference type="NCBI Taxonomy" id="626935"/>
    <lineage>
        <taxon>Bacteria</taxon>
        <taxon>Bacillati</taxon>
        <taxon>Actinomycetota</taxon>
        <taxon>Coriobacteriia</taxon>
        <taxon>Coriobacteriales</taxon>
        <taxon>Coriobacteriaceae</taxon>
        <taxon>Collinsella</taxon>
    </lineage>
</organism>
<name>A0A3E4QYP2_9ACTN</name>
<protein>
    <submittedName>
        <fullName evidence="3">Helix-turn-helix domain-containing protein</fullName>
    </submittedName>
</protein>
<dbReference type="InterPro" id="IPR051404">
    <property type="entry name" value="TA_system_antitoxin"/>
</dbReference>
<gene>
    <name evidence="3" type="ORF">DXC81_01305</name>
</gene>
<dbReference type="PANTHER" id="PTHR34504">
    <property type="entry name" value="ANTITOXIN HICB"/>
    <property type="match status" value="1"/>
</dbReference>
<dbReference type="SUPFAM" id="SSF143100">
    <property type="entry name" value="TTHA1013/TTHA0281-like"/>
    <property type="match status" value="1"/>
</dbReference>
<dbReference type="Proteomes" id="UP000260943">
    <property type="component" value="Unassembled WGS sequence"/>
</dbReference>
<feature type="domain" description="Helix-turn-helix" evidence="1">
    <location>
        <begin position="91"/>
        <end position="138"/>
    </location>
</feature>
<dbReference type="Pfam" id="PF15919">
    <property type="entry name" value="HicB_lk_antitox"/>
    <property type="match status" value="1"/>
</dbReference>
<dbReference type="Pfam" id="PF12728">
    <property type="entry name" value="HTH_17"/>
    <property type="match status" value="1"/>
</dbReference>
<dbReference type="Gene3D" id="3.30.160.250">
    <property type="match status" value="1"/>
</dbReference>
<evidence type="ECO:0000259" key="2">
    <source>
        <dbReference type="Pfam" id="PF15919"/>
    </source>
</evidence>
<dbReference type="EMBL" id="QSRJ01000001">
    <property type="protein sequence ID" value="RGL12320.1"/>
    <property type="molecule type" value="Genomic_DNA"/>
</dbReference>
<dbReference type="PANTHER" id="PTHR34504:SF2">
    <property type="entry name" value="UPF0150 PROTEIN SSL0259"/>
    <property type="match status" value="1"/>
</dbReference>
<evidence type="ECO:0000313" key="3">
    <source>
        <dbReference type="EMBL" id="RGL12320.1"/>
    </source>
</evidence>